<reference evidence="1" key="1">
    <citation type="submission" date="2016-10" db="EMBL/GenBank/DDBJ databases">
        <title>Sequence of Gallionella enrichment culture.</title>
        <authorList>
            <person name="Poehlein A."/>
            <person name="Muehling M."/>
            <person name="Daniel R."/>
        </authorList>
    </citation>
    <scope>NUCLEOTIDE SEQUENCE</scope>
</reference>
<evidence type="ECO:0008006" key="2">
    <source>
        <dbReference type="Google" id="ProtNLM"/>
    </source>
</evidence>
<accession>A0A1J5PNX0</accession>
<organism evidence="1">
    <name type="scientific">mine drainage metagenome</name>
    <dbReference type="NCBI Taxonomy" id="410659"/>
    <lineage>
        <taxon>unclassified sequences</taxon>
        <taxon>metagenomes</taxon>
        <taxon>ecological metagenomes</taxon>
    </lineage>
</organism>
<sequence>MKAIADFLQPDLRNQTLVSVDADGRVRPTTAEDGYKSLLQLELSPKVPENVRKQFDVCRDLMLYAWFVYEFYAIAAHQALVCLEFALREKHPVTLTDKKGHVLYQGLKAHLDHVKELGYFGHGVQSTEILKFLPHIRNNEAHGSDTVLNFALAEGVLMQVHSIINTVYEPEPSTRGKESVT</sequence>
<evidence type="ECO:0000313" key="1">
    <source>
        <dbReference type="EMBL" id="OIQ69276.1"/>
    </source>
</evidence>
<gene>
    <name evidence="1" type="ORF">GALL_491240</name>
</gene>
<dbReference type="AlphaFoldDB" id="A0A1J5PNX0"/>
<name>A0A1J5PNX0_9ZZZZ</name>
<proteinExistence type="predicted"/>
<protein>
    <recommendedName>
        <fullName evidence="2">DUF4145 domain-containing protein</fullName>
    </recommendedName>
</protein>
<comment type="caution">
    <text evidence="1">The sequence shown here is derived from an EMBL/GenBank/DDBJ whole genome shotgun (WGS) entry which is preliminary data.</text>
</comment>
<dbReference type="EMBL" id="MLJW01004819">
    <property type="protein sequence ID" value="OIQ69276.1"/>
    <property type="molecule type" value="Genomic_DNA"/>
</dbReference>